<comment type="caution">
    <text evidence="3">The sequence shown here is derived from an EMBL/GenBank/DDBJ whole genome shotgun (WGS) entry which is preliminary data.</text>
</comment>
<feature type="signal peptide" evidence="2">
    <location>
        <begin position="1"/>
        <end position="20"/>
    </location>
</feature>
<accession>A0ABV0J8T2</accession>
<dbReference type="Proteomes" id="UP001464891">
    <property type="component" value="Unassembled WGS sequence"/>
</dbReference>
<feature type="region of interest" description="Disordered" evidence="1">
    <location>
        <begin position="29"/>
        <end position="51"/>
    </location>
</feature>
<evidence type="ECO:0000256" key="2">
    <source>
        <dbReference type="SAM" id="SignalP"/>
    </source>
</evidence>
<organism evidence="3 4">
    <name type="scientific">Trichocoleus desertorum GB2-A4</name>
    <dbReference type="NCBI Taxonomy" id="2933944"/>
    <lineage>
        <taxon>Bacteria</taxon>
        <taxon>Bacillati</taxon>
        <taxon>Cyanobacteriota</taxon>
        <taxon>Cyanophyceae</taxon>
        <taxon>Leptolyngbyales</taxon>
        <taxon>Trichocoleusaceae</taxon>
        <taxon>Trichocoleus</taxon>
    </lineage>
</organism>
<dbReference type="RefSeq" id="WP_190435618.1">
    <property type="nucleotide sequence ID" value="NZ_JAMPKM010000005.1"/>
</dbReference>
<evidence type="ECO:0000313" key="4">
    <source>
        <dbReference type="Proteomes" id="UP001464891"/>
    </source>
</evidence>
<sequence length="277" mass="29576">MFPSKLLFLAMLGILPIAIACTEQSSPTAPVSSASPAASPNPSASPTPSAGSTNAIAPGQYCYRADLPTLTSVLRLAVAADQTVTGDSQATIQNKSEGYYSSYAQKISGSLSGNQLKAQIRTWIEYDVQDTQETWNITPSEVVTRQAKFVAANCEEVRSRFANKDGLEARDLLDAASAVHTKQVQFEAGRNGTVINHAVIRGERDVYLLKAQGGQQMKIVLTSTEQNATFDVVSPSGYILTTGAQSETVPLPHTGDYQVIVGSTRGNATYELQITIQ</sequence>
<proteinExistence type="predicted"/>
<dbReference type="Gene3D" id="2.60.120.380">
    <property type="match status" value="1"/>
</dbReference>
<feature type="chain" id="PRO_5047497070" evidence="2">
    <location>
        <begin position="21"/>
        <end position="277"/>
    </location>
</feature>
<keyword evidence="2" id="KW-0732">Signal</keyword>
<evidence type="ECO:0000313" key="3">
    <source>
        <dbReference type="EMBL" id="MEP0817520.1"/>
    </source>
</evidence>
<evidence type="ECO:0000256" key="1">
    <source>
        <dbReference type="SAM" id="MobiDB-lite"/>
    </source>
</evidence>
<dbReference type="EMBL" id="JAMPKM010000005">
    <property type="protein sequence ID" value="MEP0817520.1"/>
    <property type="molecule type" value="Genomic_DNA"/>
</dbReference>
<reference evidence="3 4" key="1">
    <citation type="submission" date="2022-04" db="EMBL/GenBank/DDBJ databases">
        <title>Positive selection, recombination, and allopatry shape intraspecific diversity of widespread and dominant cyanobacteria.</title>
        <authorList>
            <person name="Wei J."/>
            <person name="Shu W."/>
            <person name="Hu C."/>
        </authorList>
    </citation>
    <scope>NUCLEOTIDE SEQUENCE [LARGE SCALE GENOMIC DNA]</scope>
    <source>
        <strain evidence="3 4">GB2-A4</strain>
    </source>
</reference>
<dbReference type="PROSITE" id="PS51257">
    <property type="entry name" value="PROKAR_LIPOPROTEIN"/>
    <property type="match status" value="1"/>
</dbReference>
<keyword evidence="4" id="KW-1185">Reference proteome</keyword>
<protein>
    <submittedName>
        <fullName evidence="3">Uncharacterized protein</fullName>
    </submittedName>
</protein>
<gene>
    <name evidence="3" type="ORF">NC998_10475</name>
</gene>
<name>A0ABV0J8T2_9CYAN</name>